<proteinExistence type="predicted"/>
<dbReference type="EMBL" id="JASBWR010000045">
    <property type="protein sequence ID" value="KAJ9103543.1"/>
    <property type="molecule type" value="Genomic_DNA"/>
</dbReference>
<evidence type="ECO:0000313" key="1">
    <source>
        <dbReference type="EMBL" id="KAJ9103543.1"/>
    </source>
</evidence>
<sequence length="481" mass="54702">MTLALHKAKLLVWGATPEDPKEARLLVKIDWFVLSFVCLLYWVNYVDRLNISNAYVSGMKEDLNMHGNEFNVINTCFTVGYVVFLIPNNLILLKVRPRYWLTFCAIAWGLLTLGIYKVTNFRQICAIRFFQAGFESSTFTGAHLILGSWYKEDELTKRSAIFTSAGLIGNIFSSTMQASIFETMDGKNGLAGWRWLFIIDFVITIPIAIYGFIFFPDTPETCKAFYFNAEEKQLAVSRMPKRPQTKLDISVFKRVIGRWHWWLLSFLWVMGGENESYATNSLFALWLKFYNYTVPQINHYPMGVYGVGVVATFTFALYVDGTGARYHWRIGVLIGICMLVSTIMLLAKPHHDAIVFAAQYISGISYAGQATFFAWANVICANDLQERAIVLASMNMFSNAVNAWWSILFYGADTAPKFRKGCYAMLATLLTSVATVCVIRYLQIREERQEKTFVEEQVENVDSKSQHLVRSTSVSSGQISV</sequence>
<reference evidence="1" key="1">
    <citation type="submission" date="2023-04" db="EMBL/GenBank/DDBJ databases">
        <title>Draft Genome sequencing of Naganishia species isolated from polar environments using Oxford Nanopore Technology.</title>
        <authorList>
            <person name="Leo P."/>
            <person name="Venkateswaran K."/>
        </authorList>
    </citation>
    <scope>NUCLEOTIDE SEQUENCE</scope>
    <source>
        <strain evidence="1">MNA-CCFEE 5261</strain>
    </source>
</reference>
<dbReference type="Proteomes" id="UP001241377">
    <property type="component" value="Unassembled WGS sequence"/>
</dbReference>
<organism evidence="1 2">
    <name type="scientific">Naganishia cerealis</name>
    <dbReference type="NCBI Taxonomy" id="610337"/>
    <lineage>
        <taxon>Eukaryota</taxon>
        <taxon>Fungi</taxon>
        <taxon>Dikarya</taxon>
        <taxon>Basidiomycota</taxon>
        <taxon>Agaricomycotina</taxon>
        <taxon>Tremellomycetes</taxon>
        <taxon>Filobasidiales</taxon>
        <taxon>Filobasidiaceae</taxon>
        <taxon>Naganishia</taxon>
    </lineage>
</organism>
<accession>A0ACC2VWI3</accession>
<keyword evidence="2" id="KW-1185">Reference proteome</keyword>
<name>A0ACC2VWI3_9TREE</name>
<gene>
    <name evidence="1" type="ORF">QFC19_004311</name>
</gene>
<protein>
    <submittedName>
        <fullName evidence="1">Uncharacterized protein</fullName>
    </submittedName>
</protein>
<comment type="caution">
    <text evidence="1">The sequence shown here is derived from an EMBL/GenBank/DDBJ whole genome shotgun (WGS) entry which is preliminary data.</text>
</comment>
<evidence type="ECO:0000313" key="2">
    <source>
        <dbReference type="Proteomes" id="UP001241377"/>
    </source>
</evidence>